<dbReference type="EMBL" id="BSTJ01000003">
    <property type="protein sequence ID" value="GLY74404.1"/>
    <property type="molecule type" value="Genomic_DNA"/>
</dbReference>
<evidence type="ECO:0000256" key="1">
    <source>
        <dbReference type="SAM" id="MobiDB-lite"/>
    </source>
</evidence>
<gene>
    <name evidence="2" type="ORF">Airi01_026710</name>
</gene>
<sequence length="76" mass="8369">MAVDLNGRPTGAEVSMKRTARRWTFVWLPTVADLGFWDVTAGLMLNGPTKVNGRGGKARRDTKRTNRTHGISGRSI</sequence>
<reference evidence="2" key="1">
    <citation type="submission" date="2023-03" db="EMBL/GenBank/DDBJ databases">
        <title>Actinoallomurus iriomotensis NBRC 103681.</title>
        <authorList>
            <person name="Ichikawa N."/>
            <person name="Sato H."/>
            <person name="Tonouchi N."/>
        </authorList>
    </citation>
    <scope>NUCLEOTIDE SEQUENCE</scope>
    <source>
        <strain evidence="2">NBRC 103681</strain>
    </source>
</reference>
<feature type="region of interest" description="Disordered" evidence="1">
    <location>
        <begin position="48"/>
        <end position="76"/>
    </location>
</feature>
<proteinExistence type="predicted"/>
<dbReference type="AlphaFoldDB" id="A0A9W6REK4"/>
<protein>
    <submittedName>
        <fullName evidence="2">Uncharacterized protein</fullName>
    </submittedName>
</protein>
<dbReference type="Proteomes" id="UP001165135">
    <property type="component" value="Unassembled WGS sequence"/>
</dbReference>
<evidence type="ECO:0000313" key="3">
    <source>
        <dbReference type="Proteomes" id="UP001165135"/>
    </source>
</evidence>
<evidence type="ECO:0000313" key="2">
    <source>
        <dbReference type="EMBL" id="GLY74404.1"/>
    </source>
</evidence>
<accession>A0A9W6REK4</accession>
<feature type="compositionally biased region" description="Basic residues" evidence="1">
    <location>
        <begin position="56"/>
        <end position="67"/>
    </location>
</feature>
<comment type="caution">
    <text evidence="2">The sequence shown here is derived from an EMBL/GenBank/DDBJ whole genome shotgun (WGS) entry which is preliminary data.</text>
</comment>
<name>A0A9W6REK4_9ACTN</name>
<organism evidence="2 3">
    <name type="scientific">Actinoallomurus iriomotensis</name>
    <dbReference type="NCBI Taxonomy" id="478107"/>
    <lineage>
        <taxon>Bacteria</taxon>
        <taxon>Bacillati</taxon>
        <taxon>Actinomycetota</taxon>
        <taxon>Actinomycetes</taxon>
        <taxon>Streptosporangiales</taxon>
        <taxon>Thermomonosporaceae</taxon>
        <taxon>Actinoallomurus</taxon>
    </lineage>
</organism>